<dbReference type="InterPro" id="IPR014008">
    <property type="entry name" value="Cbl_synth_MTase_CbiT"/>
</dbReference>
<organism evidence="7 8">
    <name type="scientific">Actinomadura parmotrematis</name>
    <dbReference type="NCBI Taxonomy" id="2864039"/>
    <lineage>
        <taxon>Bacteria</taxon>
        <taxon>Bacillati</taxon>
        <taxon>Actinomycetota</taxon>
        <taxon>Actinomycetes</taxon>
        <taxon>Streptosporangiales</taxon>
        <taxon>Thermomonosporaceae</taxon>
        <taxon>Actinomadura</taxon>
    </lineage>
</organism>
<dbReference type="SUPFAM" id="SSF53335">
    <property type="entry name" value="S-adenosyl-L-methionine-dependent methyltransferases"/>
    <property type="match status" value="1"/>
</dbReference>
<dbReference type="PANTHER" id="PTHR43182">
    <property type="entry name" value="COBALT-PRECORRIN-6B C(15)-METHYLTRANSFERASE (DECARBOXYLATING)"/>
    <property type="match status" value="1"/>
</dbReference>
<dbReference type="Proteomes" id="UP000774570">
    <property type="component" value="Unassembled WGS sequence"/>
</dbReference>
<evidence type="ECO:0000256" key="2">
    <source>
        <dbReference type="ARBA" id="ARBA00022573"/>
    </source>
</evidence>
<dbReference type="PANTHER" id="PTHR43182:SF1">
    <property type="entry name" value="COBALT-PRECORRIN-7 C(5)-METHYLTRANSFERASE"/>
    <property type="match status" value="1"/>
</dbReference>
<evidence type="ECO:0000313" key="8">
    <source>
        <dbReference type="Proteomes" id="UP000774570"/>
    </source>
</evidence>
<evidence type="ECO:0000256" key="5">
    <source>
        <dbReference type="ARBA" id="ARBA00022691"/>
    </source>
</evidence>
<reference evidence="7 8" key="1">
    <citation type="submission" date="2021-07" db="EMBL/GenBank/DDBJ databases">
        <title>Actinomadura sp. PM05-2 isolated from lichen.</title>
        <authorList>
            <person name="Somphong A."/>
            <person name="Phongsopitanun W."/>
            <person name="Tanasupawat S."/>
            <person name="Peongsungnone V."/>
        </authorList>
    </citation>
    <scope>NUCLEOTIDE SEQUENCE [LARGE SCALE GENOMIC DNA]</scope>
    <source>
        <strain evidence="7 8">PM05-2</strain>
    </source>
</reference>
<comment type="caution">
    <text evidence="7">The sequence shown here is derived from an EMBL/GenBank/DDBJ whole genome shotgun (WGS) entry which is preliminary data.</text>
</comment>
<dbReference type="Gene3D" id="3.30.950.10">
    <property type="entry name" value="Methyltransferase, Cobalt-precorrin-4 Transmethylase, Domain 2"/>
    <property type="match status" value="1"/>
</dbReference>
<dbReference type="PIRSF" id="PIRSF036428">
    <property type="entry name" value="CobL"/>
    <property type="match status" value="1"/>
</dbReference>
<sequence>MSDAPPAAGPVTVVGIGADGWPGLAGTGRDALRSAEVIFGGRRQLGLLPPEVPGERAPWPSPMLPALPALFAAHRDRRVAVLASGDPLFFGIGGTLVRLLGADRVRVLPHPSSASLACARLGWPLEDTAIVSAVGRPPEALRAALAPGRRILVLSADASTPARVADLAGDGAELTLLERLGAADERVGPLRADPDPLNIVAVRCGPDAGLPAVPGLPDEVYGSDGQLTKREIRAVTLAALGPRPGELLWDVGGGAGSIGIEWMRAHPSCRAVAVEAVPARAERIGLNAAALGVPGLEVVRGRAPEALEGLPAPDAVFVGGGVTAPGLVDACWDALRPGGRLVANAVTVESEQAVAAARDRLGGDLARIAINRAAPVGGFTGWRAMMPVTQWTAVRP</sequence>
<dbReference type="InterPro" id="IPR014777">
    <property type="entry name" value="4pyrrole_Mease_sub1"/>
</dbReference>
<evidence type="ECO:0000256" key="3">
    <source>
        <dbReference type="ARBA" id="ARBA00022603"/>
    </source>
</evidence>
<dbReference type="CDD" id="cd02440">
    <property type="entry name" value="AdoMet_MTases"/>
    <property type="match status" value="1"/>
</dbReference>
<dbReference type="InterPro" id="IPR029063">
    <property type="entry name" value="SAM-dependent_MTases_sf"/>
</dbReference>
<dbReference type="InterPro" id="IPR014776">
    <property type="entry name" value="4pyrrole_Mease_sub2"/>
</dbReference>
<dbReference type="RefSeq" id="WP_220164449.1">
    <property type="nucleotide sequence ID" value="NZ_JAIBOA010000003.1"/>
</dbReference>
<dbReference type="InterPro" id="IPR050714">
    <property type="entry name" value="Cobalamin_biosynth_MTase"/>
</dbReference>
<proteinExistence type="predicted"/>
<name>A0ABS7FRI4_9ACTN</name>
<dbReference type="Gene3D" id="3.40.50.150">
    <property type="entry name" value="Vaccinia Virus protein VP39"/>
    <property type="match status" value="1"/>
</dbReference>
<evidence type="ECO:0000259" key="6">
    <source>
        <dbReference type="Pfam" id="PF00590"/>
    </source>
</evidence>
<dbReference type="CDD" id="cd11644">
    <property type="entry name" value="Precorrin-6Y-MT"/>
    <property type="match status" value="1"/>
</dbReference>
<dbReference type="InterPro" id="IPR012818">
    <property type="entry name" value="CbiE"/>
</dbReference>
<evidence type="ECO:0000256" key="1">
    <source>
        <dbReference type="ARBA" id="ARBA00004953"/>
    </source>
</evidence>
<dbReference type="InterPro" id="IPR006365">
    <property type="entry name" value="Cbl_synth_CobL"/>
</dbReference>
<dbReference type="InterPro" id="IPR000878">
    <property type="entry name" value="4pyrrol_Mease"/>
</dbReference>
<protein>
    <submittedName>
        <fullName evidence="7">Precorrin-6y C5,15-methyltransferase (Decarboxylating) subunit CbiE</fullName>
    </submittedName>
</protein>
<dbReference type="EMBL" id="JAIBOA010000003">
    <property type="protein sequence ID" value="MBW8482157.1"/>
    <property type="molecule type" value="Genomic_DNA"/>
</dbReference>
<evidence type="ECO:0000313" key="7">
    <source>
        <dbReference type="EMBL" id="MBW8482157.1"/>
    </source>
</evidence>
<dbReference type="Gene3D" id="3.40.1010.10">
    <property type="entry name" value="Cobalt-precorrin-4 Transmethylase, Domain 1"/>
    <property type="match status" value="1"/>
</dbReference>
<accession>A0ABS7FRI4</accession>
<dbReference type="InterPro" id="IPR035996">
    <property type="entry name" value="4pyrrol_Methylase_sf"/>
</dbReference>
<evidence type="ECO:0000256" key="4">
    <source>
        <dbReference type="ARBA" id="ARBA00022679"/>
    </source>
</evidence>
<feature type="domain" description="Tetrapyrrole methylase" evidence="6">
    <location>
        <begin position="11"/>
        <end position="188"/>
    </location>
</feature>
<keyword evidence="2" id="KW-0169">Cobalamin biosynthesis</keyword>
<dbReference type="Pfam" id="PF00590">
    <property type="entry name" value="TP_methylase"/>
    <property type="match status" value="1"/>
</dbReference>
<keyword evidence="4" id="KW-0808">Transferase</keyword>
<comment type="pathway">
    <text evidence="1">Cofactor biosynthesis; adenosylcobalamin biosynthesis.</text>
</comment>
<gene>
    <name evidence="7" type="primary">cbiE</name>
    <name evidence="7" type="ORF">K1Y72_07250</name>
</gene>
<dbReference type="SUPFAM" id="SSF53790">
    <property type="entry name" value="Tetrapyrrole methylase"/>
    <property type="match status" value="1"/>
</dbReference>
<keyword evidence="3" id="KW-0489">Methyltransferase</keyword>
<dbReference type="NCBIfam" id="TIGR02467">
    <property type="entry name" value="CbiE"/>
    <property type="match status" value="1"/>
</dbReference>
<dbReference type="NCBIfam" id="TIGR02469">
    <property type="entry name" value="CbiT"/>
    <property type="match status" value="1"/>
</dbReference>
<keyword evidence="8" id="KW-1185">Reference proteome</keyword>
<keyword evidence="5" id="KW-0949">S-adenosyl-L-methionine</keyword>